<comment type="caution">
    <text evidence="3">The sequence shown here is derived from an EMBL/GenBank/DDBJ whole genome shotgun (WGS) entry which is preliminary data.</text>
</comment>
<dbReference type="AlphaFoldDB" id="A0A4S4L790"/>
<evidence type="ECO:0000256" key="1">
    <source>
        <dbReference type="SAM" id="Coils"/>
    </source>
</evidence>
<organism evidence="3 4">
    <name type="scientific">Phellinidium pouzarii</name>
    <dbReference type="NCBI Taxonomy" id="167371"/>
    <lineage>
        <taxon>Eukaryota</taxon>
        <taxon>Fungi</taxon>
        <taxon>Dikarya</taxon>
        <taxon>Basidiomycota</taxon>
        <taxon>Agaricomycotina</taxon>
        <taxon>Agaricomycetes</taxon>
        <taxon>Hymenochaetales</taxon>
        <taxon>Hymenochaetaceae</taxon>
        <taxon>Phellinidium</taxon>
    </lineage>
</organism>
<dbReference type="GO" id="GO:0051726">
    <property type="term" value="P:regulation of cell cycle"/>
    <property type="evidence" value="ECO:0007669"/>
    <property type="project" value="TreeGrafter"/>
</dbReference>
<protein>
    <submittedName>
        <fullName evidence="3">Uncharacterized protein</fullName>
    </submittedName>
</protein>
<dbReference type="GO" id="GO:0032007">
    <property type="term" value="P:negative regulation of TOR signaling"/>
    <property type="evidence" value="ECO:0007669"/>
    <property type="project" value="TreeGrafter"/>
</dbReference>
<dbReference type="PANTHER" id="PTHR15154:SF2">
    <property type="entry name" value="HAMARTIN"/>
    <property type="match status" value="1"/>
</dbReference>
<evidence type="ECO:0000313" key="3">
    <source>
        <dbReference type="EMBL" id="THH07304.1"/>
    </source>
</evidence>
<dbReference type="GO" id="GO:0033596">
    <property type="term" value="C:TSC1-TSC2 complex"/>
    <property type="evidence" value="ECO:0007669"/>
    <property type="project" value="TreeGrafter"/>
</dbReference>
<accession>A0A4S4L790</accession>
<keyword evidence="1" id="KW-0175">Coiled coil</keyword>
<gene>
    <name evidence="3" type="ORF">EW145_g3485</name>
</gene>
<sequence>MLTELTKELRNVLIATSDDKTRHELFDLLDSYILDISSSDADDISQKQPDFDEELQVVFNEDVDYSNLQQSEIFLEVLLHARPILPPTSFITTWFDLLLRPALREPRLAPSAVEHAKQLVLDSLEITGDGQGIVANFRRRLLDLFLLDVLNESSGKDILEWAQLDEGQKERNSWWKTNLEDILVRHGLLRPEELLDVMDECFVSPSSRLQILTLLDLLVTQPSFIDISSILLTHPFMSSFFRSLEVDNSSTVCAVELSLLVKILPSSAIKSYEHLGDALPRLLGILGRVLCWKSRSGYSTQIGKVSYSDLLDYDDKDLVSAMEKKELEDEIEDFKGNWQAKLRIREDLSWKRLERTFDLSTSSLPVPRPFFAFLYYIFPCNVIHFLRKPSFYLRGKEVESPWTVGWEDALDDLQVRTAGTSLLRSYAFHPSVVWHDVTTELADLNRWLSYDVSQIVGECMMLDSHMANQTSDRHDSRQSSSNTPTSGGRGLGRSGDITMTQTPTTRVAQLDSVPVRQRKISLRELIATSAALKSGAEINISDKAPVWPSILFTPPPSTAPSRVASVDLTMVTSSSPTGDDRAPAQIGETIAGLQREVLLLRTELNFELWLKRENISHISRLHKDGVITKSAELQQQRQQNRLREYRSQLSELQKELKSHQDQAHQMKQKHVEWNEELSSKLSELREQKKTWMAKENALRSDNVDLKAHLVAQSKLLDAAYNNVFQLETEIKADALKVQRLRDYEKRIEQLTEMHRMWYISAHLLNQMVISLPTRITSSRNKDIMLYNEQSKEMSELISEHQKMKMRVEDYGKAQEDAEVAARESRQRIQTLEASLRVAQRVAQQPRPNVMQMLTLQSAERDALAKSNTALREENEELRNELDELRAMVEVLRAQQTGTKGLVHLEQLISLHS</sequence>
<feature type="coiled-coil region" evidence="1">
    <location>
        <begin position="628"/>
        <end position="694"/>
    </location>
</feature>
<feature type="compositionally biased region" description="Polar residues" evidence="2">
    <location>
        <begin position="497"/>
        <end position="507"/>
    </location>
</feature>
<evidence type="ECO:0000256" key="2">
    <source>
        <dbReference type="SAM" id="MobiDB-lite"/>
    </source>
</evidence>
<evidence type="ECO:0000313" key="4">
    <source>
        <dbReference type="Proteomes" id="UP000308199"/>
    </source>
</evidence>
<dbReference type="PANTHER" id="PTHR15154">
    <property type="entry name" value="HAMARTIN"/>
    <property type="match status" value="1"/>
</dbReference>
<dbReference type="OrthoDB" id="28737at2759"/>
<name>A0A4S4L790_9AGAM</name>
<dbReference type="InterPro" id="IPR007483">
    <property type="entry name" value="Hamartin"/>
</dbReference>
<feature type="coiled-coil region" evidence="1">
    <location>
        <begin position="786"/>
        <end position="894"/>
    </location>
</feature>
<dbReference type="Proteomes" id="UP000308199">
    <property type="component" value="Unassembled WGS sequence"/>
</dbReference>
<keyword evidence="4" id="KW-1185">Reference proteome</keyword>
<dbReference type="EMBL" id="SGPK01000150">
    <property type="protein sequence ID" value="THH07304.1"/>
    <property type="molecule type" value="Genomic_DNA"/>
</dbReference>
<feature type="region of interest" description="Disordered" evidence="2">
    <location>
        <begin position="467"/>
        <end position="510"/>
    </location>
</feature>
<proteinExistence type="predicted"/>
<reference evidence="3 4" key="1">
    <citation type="submission" date="2019-02" db="EMBL/GenBank/DDBJ databases">
        <title>Genome sequencing of the rare red list fungi Phellinidium pouzarii.</title>
        <authorList>
            <person name="Buettner E."/>
            <person name="Kellner H."/>
        </authorList>
    </citation>
    <scope>NUCLEOTIDE SEQUENCE [LARGE SCALE GENOMIC DNA]</scope>
    <source>
        <strain evidence="3 4">DSM 108285</strain>
    </source>
</reference>